<keyword evidence="4 6" id="KW-1133">Transmembrane helix</keyword>
<comment type="subcellular location">
    <subcellularLocation>
        <location evidence="6">Cell membrane</location>
        <topology evidence="6">Multi-pass membrane protein</topology>
    </subcellularLocation>
    <subcellularLocation>
        <location evidence="1">Membrane</location>
        <topology evidence="1">Multi-pass membrane protein</topology>
    </subcellularLocation>
</comment>
<feature type="transmembrane region" description="Helical" evidence="6">
    <location>
        <begin position="190"/>
        <end position="209"/>
    </location>
</feature>
<feature type="transmembrane region" description="Helical" evidence="6">
    <location>
        <begin position="78"/>
        <end position="95"/>
    </location>
</feature>
<keyword evidence="6" id="KW-1003">Cell membrane</keyword>
<dbReference type="EMBL" id="JACHVP010000002">
    <property type="protein sequence ID" value="MBB2967296.1"/>
    <property type="molecule type" value="Genomic_DNA"/>
</dbReference>
<dbReference type="InterPro" id="IPR002781">
    <property type="entry name" value="TM_pro_TauE-like"/>
</dbReference>
<dbReference type="AlphaFoldDB" id="A0A7W4YIQ6"/>
<feature type="transmembrane region" description="Helical" evidence="6">
    <location>
        <begin position="46"/>
        <end position="66"/>
    </location>
</feature>
<sequence>MSFLILALIGLLVGVTTVLFGFGGGFVTVPVIVIADLSLGADAVRVATATSALVMLVNAVVATVSTRREVLRRLSGRGALFALLAAGGAVGAALARVAPDAIIRWGFVLYIGATIVDLIVRPGFLRPAPAIESHGASTSATAAAGLPTWLGLPIGSVAAFLGVGGSVMTVPLMRRAGAPMPIATSLANPLTLAIVAPALAVSLLLRGAVPPTPGLVGSVDVLAAVALLLGSIPVVVLLRRRPPRIPDGVHAWSYVALLAAAGITVAATG</sequence>
<evidence type="ECO:0000256" key="5">
    <source>
        <dbReference type="ARBA" id="ARBA00023136"/>
    </source>
</evidence>
<dbReference type="PANTHER" id="PTHR43701:SF2">
    <property type="entry name" value="MEMBRANE TRANSPORTER PROTEIN YJNA-RELATED"/>
    <property type="match status" value="1"/>
</dbReference>
<dbReference type="InterPro" id="IPR051598">
    <property type="entry name" value="TSUP/Inactive_protease-like"/>
</dbReference>
<reference evidence="7 8" key="1">
    <citation type="submission" date="2020-08" db="EMBL/GenBank/DDBJ databases">
        <title>Sequencing the genomes of 1000 actinobacteria strains.</title>
        <authorList>
            <person name="Klenk H.-P."/>
        </authorList>
    </citation>
    <scope>NUCLEOTIDE SEQUENCE [LARGE SCALE GENOMIC DNA]</scope>
    <source>
        <strain evidence="7 8">DSM 20146</strain>
    </source>
</reference>
<evidence type="ECO:0000256" key="6">
    <source>
        <dbReference type="RuleBase" id="RU363041"/>
    </source>
</evidence>
<protein>
    <recommendedName>
        <fullName evidence="6">Probable membrane transporter protein</fullName>
    </recommendedName>
</protein>
<proteinExistence type="inferred from homology"/>
<feature type="transmembrane region" description="Helical" evidence="6">
    <location>
        <begin position="149"/>
        <end position="170"/>
    </location>
</feature>
<keyword evidence="3 6" id="KW-0812">Transmembrane</keyword>
<evidence type="ECO:0000256" key="1">
    <source>
        <dbReference type="ARBA" id="ARBA00004141"/>
    </source>
</evidence>
<keyword evidence="8" id="KW-1185">Reference proteome</keyword>
<dbReference type="Proteomes" id="UP000538196">
    <property type="component" value="Unassembled WGS sequence"/>
</dbReference>
<dbReference type="Pfam" id="PF01925">
    <property type="entry name" value="TauE"/>
    <property type="match status" value="1"/>
</dbReference>
<keyword evidence="5 6" id="KW-0472">Membrane</keyword>
<organism evidence="7 8">
    <name type="scientific">Leifsonia aquatica</name>
    <name type="common">Corynebacterium aquaticum</name>
    <dbReference type="NCBI Taxonomy" id="144185"/>
    <lineage>
        <taxon>Bacteria</taxon>
        <taxon>Bacillati</taxon>
        <taxon>Actinomycetota</taxon>
        <taxon>Actinomycetes</taxon>
        <taxon>Micrococcales</taxon>
        <taxon>Microbacteriaceae</taxon>
        <taxon>Leifsonia</taxon>
    </lineage>
</organism>
<comment type="similarity">
    <text evidence="2 6">Belongs to the 4-toluene sulfonate uptake permease (TSUP) (TC 2.A.102) family.</text>
</comment>
<evidence type="ECO:0000313" key="8">
    <source>
        <dbReference type="Proteomes" id="UP000538196"/>
    </source>
</evidence>
<gene>
    <name evidence="7" type="ORF">FHX33_002059</name>
</gene>
<comment type="caution">
    <text evidence="7">The sequence shown here is derived from an EMBL/GenBank/DDBJ whole genome shotgun (WGS) entry which is preliminary data.</text>
</comment>
<evidence type="ECO:0000256" key="4">
    <source>
        <dbReference type="ARBA" id="ARBA00022989"/>
    </source>
</evidence>
<feature type="transmembrane region" description="Helical" evidence="6">
    <location>
        <begin position="6"/>
        <end position="34"/>
    </location>
</feature>
<feature type="transmembrane region" description="Helical" evidence="6">
    <location>
        <begin position="221"/>
        <end position="239"/>
    </location>
</feature>
<dbReference type="GO" id="GO:0005886">
    <property type="term" value="C:plasma membrane"/>
    <property type="evidence" value="ECO:0007669"/>
    <property type="project" value="UniProtKB-SubCell"/>
</dbReference>
<dbReference type="RefSeq" id="WP_021754514.1">
    <property type="nucleotide sequence ID" value="NZ_JACHVP010000002.1"/>
</dbReference>
<feature type="transmembrane region" description="Helical" evidence="6">
    <location>
        <begin position="251"/>
        <end position="268"/>
    </location>
</feature>
<name>A0A7W4YIQ6_LEIAQ</name>
<dbReference type="PANTHER" id="PTHR43701">
    <property type="entry name" value="MEMBRANE TRANSPORTER PROTEIN MJ0441-RELATED"/>
    <property type="match status" value="1"/>
</dbReference>
<evidence type="ECO:0000256" key="3">
    <source>
        <dbReference type="ARBA" id="ARBA00022692"/>
    </source>
</evidence>
<accession>A0A7W4YIQ6</accession>
<evidence type="ECO:0000256" key="2">
    <source>
        <dbReference type="ARBA" id="ARBA00009142"/>
    </source>
</evidence>
<evidence type="ECO:0000313" key="7">
    <source>
        <dbReference type="EMBL" id="MBB2967296.1"/>
    </source>
</evidence>